<dbReference type="RefSeq" id="WP_311605703.1">
    <property type="nucleotide sequence ID" value="NZ_JAVRFG010000062.1"/>
</dbReference>
<proteinExistence type="predicted"/>
<dbReference type="Proteomes" id="UP001180556">
    <property type="component" value="Unassembled WGS sequence"/>
</dbReference>
<comment type="caution">
    <text evidence="2">The sequence shown here is derived from an EMBL/GenBank/DDBJ whole genome shotgun (WGS) entry which is preliminary data.</text>
</comment>
<dbReference type="EMBL" id="JAVRFG010000062">
    <property type="protein sequence ID" value="MDT0494858.1"/>
    <property type="molecule type" value="Genomic_DNA"/>
</dbReference>
<feature type="transmembrane region" description="Helical" evidence="1">
    <location>
        <begin position="25"/>
        <end position="43"/>
    </location>
</feature>
<keyword evidence="1" id="KW-1133">Transmembrane helix</keyword>
<sequence length="158" mass="16801">MLISPLILISYIALDSLSGGIDADALGVAAVSFGTIFFILRVARARIVLADVNILVINPVFTYEVPYGAVRSVREENTLILVTKVDGAVYSAAFGSSVIDHFVRSTGRAVDAVDRRVRAFRGGGEGRVVKRMTRAWVTDLFGLGALICGVAAVWAGSL</sequence>
<evidence type="ECO:0000313" key="2">
    <source>
        <dbReference type="EMBL" id="MDT0494858.1"/>
    </source>
</evidence>
<organism evidence="2 3">
    <name type="scientific">Streptomyces stephensoniae</name>
    <dbReference type="NCBI Taxonomy" id="3375367"/>
    <lineage>
        <taxon>Bacteria</taxon>
        <taxon>Bacillati</taxon>
        <taxon>Actinomycetota</taxon>
        <taxon>Actinomycetes</taxon>
        <taxon>Kitasatosporales</taxon>
        <taxon>Streptomycetaceae</taxon>
        <taxon>Streptomyces</taxon>
    </lineage>
</organism>
<keyword evidence="1" id="KW-0472">Membrane</keyword>
<evidence type="ECO:0000256" key="1">
    <source>
        <dbReference type="SAM" id="Phobius"/>
    </source>
</evidence>
<reference evidence="3" key="1">
    <citation type="submission" date="2023-07" db="EMBL/GenBank/DDBJ databases">
        <title>30 novel species of actinomycetes from the DSMZ collection.</title>
        <authorList>
            <person name="Nouioui I."/>
        </authorList>
    </citation>
    <scope>NUCLEOTIDE SEQUENCE [LARGE SCALE GENOMIC DNA]</scope>
    <source>
        <strain evidence="3">DSM 40932</strain>
    </source>
</reference>
<evidence type="ECO:0008006" key="4">
    <source>
        <dbReference type="Google" id="ProtNLM"/>
    </source>
</evidence>
<gene>
    <name evidence="2" type="ORF">RM717_30640</name>
</gene>
<name>A0ABU2WAE2_9ACTN</name>
<keyword evidence="3" id="KW-1185">Reference proteome</keyword>
<feature type="transmembrane region" description="Helical" evidence="1">
    <location>
        <begin position="136"/>
        <end position="155"/>
    </location>
</feature>
<keyword evidence="1" id="KW-0812">Transmembrane</keyword>
<protein>
    <recommendedName>
        <fullName evidence="4">Integral membrane protein</fullName>
    </recommendedName>
</protein>
<accession>A0ABU2WAE2</accession>
<evidence type="ECO:0000313" key="3">
    <source>
        <dbReference type="Proteomes" id="UP001180556"/>
    </source>
</evidence>